<proteinExistence type="predicted"/>
<evidence type="ECO:0008006" key="4">
    <source>
        <dbReference type="Google" id="ProtNLM"/>
    </source>
</evidence>
<keyword evidence="3" id="KW-1185">Reference proteome</keyword>
<evidence type="ECO:0000313" key="2">
    <source>
        <dbReference type="EMBL" id="ANB75662.1"/>
    </source>
</evidence>
<reference evidence="2 3" key="1">
    <citation type="journal article" date="2016" name="Gene">
        <title>PacBio SMRT assembly of a complex multi-replicon genome reveals chlorocatechol degradative operon in a region of genome plasticity.</title>
        <authorList>
            <person name="Ricker N."/>
            <person name="Shen S.Y."/>
            <person name="Goordial J."/>
            <person name="Jin S."/>
            <person name="Fulthorpe R.R."/>
        </authorList>
    </citation>
    <scope>NUCLEOTIDE SEQUENCE [LARGE SCALE GENOMIC DNA]</scope>
    <source>
        <strain evidence="2 3">OLGA172</strain>
    </source>
</reference>
<evidence type="ECO:0000313" key="3">
    <source>
        <dbReference type="Proteomes" id="UP000076852"/>
    </source>
</evidence>
<accession>A0A160FS38</accession>
<gene>
    <name evidence="2" type="ORF">AYM40_25320</name>
</gene>
<dbReference type="AlphaFoldDB" id="A0A160FS38"/>
<name>A0A160FS38_9BURK</name>
<dbReference type="KEGG" id="buz:AYM40_25320"/>
<feature type="region of interest" description="Disordered" evidence="1">
    <location>
        <begin position="54"/>
        <end position="75"/>
    </location>
</feature>
<organism evidence="2 3">
    <name type="scientific">Paraburkholderia phytofirmans OLGA172</name>
    <dbReference type="NCBI Taxonomy" id="1417228"/>
    <lineage>
        <taxon>Bacteria</taxon>
        <taxon>Pseudomonadati</taxon>
        <taxon>Pseudomonadota</taxon>
        <taxon>Betaproteobacteria</taxon>
        <taxon>Burkholderiales</taxon>
        <taxon>Burkholderiaceae</taxon>
        <taxon>Paraburkholderia</taxon>
    </lineage>
</organism>
<dbReference type="Proteomes" id="UP000076852">
    <property type="component" value="Chromosome 2"/>
</dbReference>
<protein>
    <recommendedName>
        <fullName evidence="4">Prevent-host-death protein</fullName>
    </recommendedName>
</protein>
<evidence type="ECO:0000256" key="1">
    <source>
        <dbReference type="SAM" id="MobiDB-lite"/>
    </source>
</evidence>
<sequence>MRPDTFSRCSFMGCDAPEALLVRELLSQESGEEVLLTSRGRFVSRMVPAATEDLRKTRAQAGGHEIGRTGGMARA</sequence>
<dbReference type="EMBL" id="CP014579">
    <property type="protein sequence ID" value="ANB75662.1"/>
    <property type="molecule type" value="Genomic_DNA"/>
</dbReference>